<feature type="region of interest" description="Disordered" evidence="1">
    <location>
        <begin position="281"/>
        <end position="322"/>
    </location>
</feature>
<dbReference type="Gene3D" id="1.20.58.340">
    <property type="entry name" value="Magnesium transport protein CorA, transmembrane region"/>
    <property type="match status" value="1"/>
</dbReference>
<dbReference type="EMBL" id="JAKWBI020000467">
    <property type="protein sequence ID" value="KAJ2894686.1"/>
    <property type="molecule type" value="Genomic_DNA"/>
</dbReference>
<evidence type="ECO:0000256" key="2">
    <source>
        <dbReference type="SAM" id="Phobius"/>
    </source>
</evidence>
<dbReference type="AlphaFoldDB" id="A0AAD5RIL1"/>
<protein>
    <submittedName>
        <fullName evidence="3">Uncharacterized protein</fullName>
    </submittedName>
</protein>
<dbReference type="Proteomes" id="UP001201980">
    <property type="component" value="Unassembled WGS sequence"/>
</dbReference>
<accession>A0AAD5RIL1</accession>
<keyword evidence="2" id="KW-0472">Membrane</keyword>
<feature type="transmembrane region" description="Helical" evidence="2">
    <location>
        <begin position="431"/>
        <end position="453"/>
    </location>
</feature>
<comment type="caution">
    <text evidence="3">The sequence shown here is derived from an EMBL/GenBank/DDBJ whole genome shotgun (WGS) entry which is preliminary data.</text>
</comment>
<gene>
    <name evidence="3" type="ORF">MKZ38_007304</name>
</gene>
<organism evidence="3 4">
    <name type="scientific">Zalerion maritima</name>
    <dbReference type="NCBI Taxonomy" id="339359"/>
    <lineage>
        <taxon>Eukaryota</taxon>
        <taxon>Fungi</taxon>
        <taxon>Dikarya</taxon>
        <taxon>Ascomycota</taxon>
        <taxon>Pezizomycotina</taxon>
        <taxon>Sordariomycetes</taxon>
        <taxon>Lulworthiomycetidae</taxon>
        <taxon>Lulworthiales</taxon>
        <taxon>Lulworthiaceae</taxon>
        <taxon>Zalerion</taxon>
    </lineage>
</organism>
<keyword evidence="2" id="KW-0812">Transmembrane</keyword>
<evidence type="ECO:0000313" key="4">
    <source>
        <dbReference type="Proteomes" id="UP001201980"/>
    </source>
</evidence>
<keyword evidence="2" id="KW-1133">Transmembrane helix</keyword>
<evidence type="ECO:0000313" key="3">
    <source>
        <dbReference type="EMBL" id="KAJ2894686.1"/>
    </source>
</evidence>
<keyword evidence="4" id="KW-1185">Reference proteome</keyword>
<feature type="compositionally biased region" description="Low complexity" evidence="1">
    <location>
        <begin position="288"/>
        <end position="306"/>
    </location>
</feature>
<sequence>MELPGLLRQRITLEESEWFRFYDEGKCVYITKLQNEDAQSEVLHTAEQKTVWMQKVRLPSQRFISHRDFLTHNVPHSLLEHVINDDGEELTHPRHIPLSSQHFNEMQHLFHVHSNITRIISRNNADISRVRNTKDNSISVTYHTGSPSGVAAASTYFFDTQTTFAVVFGVNLDAKRELVKRIRECHRQETYPLLVPGILAEAEKKIAKNRVDELVDDFVDTIERIQDMVKGDGQAELGGNEICSWIELYRNARDFIRSLKATKRQLGRQLEYHNEIADELGRASSLRSGSTTTPTPTPNSNIPGTTDPNPQTGPPHRAASPIEPGISERLTALQWDYDAKINECEMVMTDLSFVYQVSMAHLARQESKTNTRIADESKRIAERAGRDGKQMKSLAVLGAIYLPMTSVASIFSMEVFDWRAASGSGVVSKYFYVYLGIAVVLTICTLTAGWVFVMKPTAAEREHHGNGKTHKVYMGGDCC</sequence>
<reference evidence="3" key="1">
    <citation type="submission" date="2022-07" db="EMBL/GenBank/DDBJ databases">
        <title>Draft genome sequence of Zalerion maritima ATCC 34329, a (micro)plastics degrading marine fungus.</title>
        <authorList>
            <person name="Paco A."/>
            <person name="Goncalves M.F.M."/>
            <person name="Rocha-Santos T.A.P."/>
            <person name="Alves A."/>
        </authorList>
    </citation>
    <scope>NUCLEOTIDE SEQUENCE</scope>
    <source>
        <strain evidence="3">ATCC 34329</strain>
    </source>
</reference>
<name>A0AAD5RIL1_9PEZI</name>
<evidence type="ECO:0000256" key="1">
    <source>
        <dbReference type="SAM" id="MobiDB-lite"/>
    </source>
</evidence>
<feature type="transmembrane region" description="Helical" evidence="2">
    <location>
        <begin position="393"/>
        <end position="411"/>
    </location>
</feature>
<proteinExistence type="predicted"/>